<dbReference type="InterPro" id="IPR036661">
    <property type="entry name" value="Luciferase-like_sf"/>
</dbReference>
<proteinExistence type="predicted"/>
<keyword evidence="4" id="KW-1185">Reference proteome</keyword>
<name>L9VND1_9EURY</name>
<feature type="domain" description="Luciferase-like" evidence="2">
    <location>
        <begin position="15"/>
        <end position="304"/>
    </location>
</feature>
<dbReference type="AlphaFoldDB" id="L9VND1"/>
<dbReference type="eggNOG" id="arCOG02410">
    <property type="taxonomic scope" value="Archaea"/>
</dbReference>
<dbReference type="GO" id="GO:0016705">
    <property type="term" value="F:oxidoreductase activity, acting on paired donors, with incorporation or reduction of molecular oxygen"/>
    <property type="evidence" value="ECO:0007669"/>
    <property type="project" value="InterPro"/>
</dbReference>
<comment type="caution">
    <text evidence="3">The sequence shown here is derived from an EMBL/GenBank/DDBJ whole genome shotgun (WGS) entry which is preliminary data.</text>
</comment>
<keyword evidence="1" id="KW-0560">Oxidoreductase</keyword>
<evidence type="ECO:0000256" key="1">
    <source>
        <dbReference type="ARBA" id="ARBA00023002"/>
    </source>
</evidence>
<gene>
    <name evidence="3" type="ORF">C496_19685</name>
</gene>
<dbReference type="Gene3D" id="3.20.20.30">
    <property type="entry name" value="Luciferase-like domain"/>
    <property type="match status" value="1"/>
</dbReference>
<dbReference type="EMBL" id="AOHW01000045">
    <property type="protein sequence ID" value="ELY37763.1"/>
    <property type="molecule type" value="Genomic_DNA"/>
</dbReference>
<dbReference type="OrthoDB" id="167712at2157"/>
<dbReference type="PANTHER" id="PTHR43244">
    <property type="match status" value="1"/>
</dbReference>
<dbReference type="PANTHER" id="PTHR43244:SF1">
    <property type="entry name" value="5,10-METHYLENETETRAHYDROMETHANOPTERIN REDUCTASE"/>
    <property type="match status" value="1"/>
</dbReference>
<sequence length="333" mass="35954">MTKLGFVLPDEFSHVSLEQTLEFARRADETGLHSVWKQEASGSNGVATLAAVAQCTTDVRIGTGVASVYSRSPTLLGMSAATLQQLSSGRALLGVGVSSPPLVERWHGMAFDRPLRRLRETIEIVRQTTAGGTVEYDGEVFDIGPYSMALETTDEVPVFNAAISDANRALTGEYADGWLPAFIPQPSFSSHVTDVRESARDAGRDPGELTVAPWVPIAVDDDPDRAERRVRYLLAQEMAMGYNEQVNDYGFGDAPDRAHALFRDGDRGAAVDAISGRMVDELTVSGTESDVREQLQRYARDGADVIIAMPSMDASVAEIESLIDALGRIDDSA</sequence>
<dbReference type="CDD" id="cd01097">
    <property type="entry name" value="Tetrahydromethanopterin_reductase"/>
    <property type="match status" value="1"/>
</dbReference>
<dbReference type="InterPro" id="IPR011251">
    <property type="entry name" value="Luciferase-like_dom"/>
</dbReference>
<dbReference type="STRING" id="1114856.GCA_000383975_04232"/>
<dbReference type="RefSeq" id="WP_006092068.1">
    <property type="nucleotide sequence ID" value="NZ_AOHW01000045.1"/>
</dbReference>
<dbReference type="SUPFAM" id="SSF51679">
    <property type="entry name" value="Bacterial luciferase-like"/>
    <property type="match status" value="1"/>
</dbReference>
<dbReference type="PATRIC" id="fig|1114856.3.peg.4069"/>
<protein>
    <submittedName>
        <fullName evidence="3">Luciferase-like protein</fullName>
    </submittedName>
</protein>
<evidence type="ECO:0000313" key="4">
    <source>
        <dbReference type="Proteomes" id="UP000011599"/>
    </source>
</evidence>
<organism evidence="3 4">
    <name type="scientific">Natronorubrum tibetense GA33</name>
    <dbReference type="NCBI Taxonomy" id="1114856"/>
    <lineage>
        <taxon>Archaea</taxon>
        <taxon>Methanobacteriati</taxon>
        <taxon>Methanobacteriota</taxon>
        <taxon>Stenosarchaea group</taxon>
        <taxon>Halobacteria</taxon>
        <taxon>Halobacteriales</taxon>
        <taxon>Natrialbaceae</taxon>
        <taxon>Natronorubrum</taxon>
    </lineage>
</organism>
<reference evidence="3 4" key="1">
    <citation type="journal article" date="2014" name="PLoS Genet.">
        <title>Phylogenetically driven sequencing of extremely halophilic archaea reveals strategies for static and dynamic osmo-response.</title>
        <authorList>
            <person name="Becker E.A."/>
            <person name="Seitzer P.M."/>
            <person name="Tritt A."/>
            <person name="Larsen D."/>
            <person name="Krusor M."/>
            <person name="Yao A.I."/>
            <person name="Wu D."/>
            <person name="Madern D."/>
            <person name="Eisen J.A."/>
            <person name="Darling A.E."/>
            <person name="Facciotti M.T."/>
        </authorList>
    </citation>
    <scope>NUCLEOTIDE SEQUENCE [LARGE SCALE GENOMIC DNA]</scope>
    <source>
        <strain evidence="3 4">GA33</strain>
    </source>
</reference>
<dbReference type="Proteomes" id="UP000011599">
    <property type="component" value="Unassembled WGS sequence"/>
</dbReference>
<dbReference type="InterPro" id="IPR050564">
    <property type="entry name" value="F420-G6PD/mer"/>
</dbReference>
<accession>L9VND1</accession>
<evidence type="ECO:0000313" key="3">
    <source>
        <dbReference type="EMBL" id="ELY37763.1"/>
    </source>
</evidence>
<dbReference type="Pfam" id="PF00296">
    <property type="entry name" value="Bac_luciferase"/>
    <property type="match status" value="1"/>
</dbReference>
<evidence type="ECO:0000259" key="2">
    <source>
        <dbReference type="Pfam" id="PF00296"/>
    </source>
</evidence>